<dbReference type="RefSeq" id="WP_021166558.1">
    <property type="nucleotide sequence ID" value="NZ_CTRP01000015.1"/>
</dbReference>
<accession>A0A0U1L4U3</accession>
<evidence type="ECO:0000256" key="1">
    <source>
        <dbReference type="ARBA" id="ARBA00022908"/>
    </source>
</evidence>
<evidence type="ECO:0000256" key="3">
    <source>
        <dbReference type="ARBA" id="ARBA00023172"/>
    </source>
</evidence>
<name>A0A0U1L4U3_9FIRM</name>
<dbReference type="InterPro" id="IPR004107">
    <property type="entry name" value="Integrase_SAM-like_N"/>
</dbReference>
<evidence type="ECO:0000313" key="7">
    <source>
        <dbReference type="EMBL" id="CQR74731.1"/>
    </source>
</evidence>
<evidence type="ECO:0000259" key="6">
    <source>
        <dbReference type="PROSITE" id="PS51900"/>
    </source>
</evidence>
<reference evidence="8" key="1">
    <citation type="submission" date="2015-03" db="EMBL/GenBank/DDBJ databases">
        <authorList>
            <person name="Nijsse Bart"/>
        </authorList>
    </citation>
    <scope>NUCLEOTIDE SEQUENCE [LARGE SCALE GENOMIC DNA]</scope>
</reference>
<dbReference type="AlphaFoldDB" id="A0A0U1L4U3"/>
<dbReference type="GO" id="GO:0006310">
    <property type="term" value="P:DNA recombination"/>
    <property type="evidence" value="ECO:0007669"/>
    <property type="project" value="UniProtKB-KW"/>
</dbReference>
<dbReference type="EMBL" id="CTRP01000015">
    <property type="protein sequence ID" value="CQR74731.1"/>
    <property type="molecule type" value="Genomic_DNA"/>
</dbReference>
<dbReference type="PANTHER" id="PTHR30349:SF81">
    <property type="entry name" value="TYROSINE RECOMBINASE XERC"/>
    <property type="match status" value="1"/>
</dbReference>
<dbReference type="InterPro" id="IPR011010">
    <property type="entry name" value="DNA_brk_join_enz"/>
</dbReference>
<evidence type="ECO:0000259" key="5">
    <source>
        <dbReference type="PROSITE" id="PS51898"/>
    </source>
</evidence>
<dbReference type="InterPro" id="IPR044068">
    <property type="entry name" value="CB"/>
</dbReference>
<protein>
    <submittedName>
        <fullName evidence="7">Integrase/recombinase</fullName>
    </submittedName>
</protein>
<dbReference type="Gene3D" id="1.10.443.10">
    <property type="entry name" value="Intergrase catalytic core"/>
    <property type="match status" value="1"/>
</dbReference>
<dbReference type="GO" id="GO:0015074">
    <property type="term" value="P:DNA integration"/>
    <property type="evidence" value="ECO:0007669"/>
    <property type="project" value="UniProtKB-KW"/>
</dbReference>
<dbReference type="SUPFAM" id="SSF56349">
    <property type="entry name" value="DNA breaking-rejoining enzymes"/>
    <property type="match status" value="1"/>
</dbReference>
<dbReference type="InterPro" id="IPR010998">
    <property type="entry name" value="Integrase_recombinase_N"/>
</dbReference>
<gene>
    <name evidence="7" type="ORF">SpAn4DRAFT_4088</name>
</gene>
<dbReference type="PROSITE" id="PS51900">
    <property type="entry name" value="CB"/>
    <property type="match status" value="1"/>
</dbReference>
<keyword evidence="1" id="KW-0229">DNA integration</keyword>
<keyword evidence="8" id="KW-1185">Reference proteome</keyword>
<evidence type="ECO:0000313" key="8">
    <source>
        <dbReference type="Proteomes" id="UP000049855"/>
    </source>
</evidence>
<feature type="domain" description="Tyr recombinase" evidence="5">
    <location>
        <begin position="121"/>
        <end position="307"/>
    </location>
</feature>
<dbReference type="Pfam" id="PF00589">
    <property type="entry name" value="Phage_integrase"/>
    <property type="match status" value="1"/>
</dbReference>
<keyword evidence="3" id="KW-0233">DNA recombination</keyword>
<organism evidence="7 8">
    <name type="scientific">Sporomusa ovata</name>
    <dbReference type="NCBI Taxonomy" id="2378"/>
    <lineage>
        <taxon>Bacteria</taxon>
        <taxon>Bacillati</taxon>
        <taxon>Bacillota</taxon>
        <taxon>Negativicutes</taxon>
        <taxon>Selenomonadales</taxon>
        <taxon>Sporomusaceae</taxon>
        <taxon>Sporomusa</taxon>
    </lineage>
</organism>
<evidence type="ECO:0000256" key="2">
    <source>
        <dbReference type="ARBA" id="ARBA00023125"/>
    </source>
</evidence>
<dbReference type="PROSITE" id="PS51898">
    <property type="entry name" value="TYR_RECOMBINASE"/>
    <property type="match status" value="1"/>
</dbReference>
<evidence type="ECO:0000256" key="4">
    <source>
        <dbReference type="PROSITE-ProRule" id="PRU01248"/>
    </source>
</evidence>
<keyword evidence="2 4" id="KW-0238">DNA-binding</keyword>
<dbReference type="GO" id="GO:0003677">
    <property type="term" value="F:DNA binding"/>
    <property type="evidence" value="ECO:0007669"/>
    <property type="project" value="UniProtKB-UniRule"/>
</dbReference>
<feature type="domain" description="Core-binding (CB)" evidence="6">
    <location>
        <begin position="4"/>
        <end position="97"/>
    </location>
</feature>
<dbReference type="InterPro" id="IPR050090">
    <property type="entry name" value="Tyrosine_recombinase_XerCD"/>
</dbReference>
<dbReference type="InterPro" id="IPR002104">
    <property type="entry name" value="Integrase_catalytic"/>
</dbReference>
<dbReference type="Proteomes" id="UP000049855">
    <property type="component" value="Unassembled WGS sequence"/>
</dbReference>
<dbReference type="PANTHER" id="PTHR30349">
    <property type="entry name" value="PHAGE INTEGRASE-RELATED"/>
    <property type="match status" value="1"/>
</dbReference>
<dbReference type="InterPro" id="IPR013762">
    <property type="entry name" value="Integrase-like_cat_sf"/>
</dbReference>
<dbReference type="Gene3D" id="1.10.150.130">
    <property type="match status" value="1"/>
</dbReference>
<dbReference type="Pfam" id="PF02899">
    <property type="entry name" value="Phage_int_SAM_1"/>
    <property type="match status" value="1"/>
</dbReference>
<sequence>MHRKELSYYVSGFFTQYLGNEAGLSINTIKSYRDAFILFFKYLEEAGICKISKLKMDTLNADNASGFLDWLEQSRGSSISSRNQRLAALKAFCCYVARKSPEESALCQGVLKIRVKKAPQRPVEYLSVDAVEYLLKMPDRHSTQGIRDLAMIALMYESGCRVQELIDLRVGDITFRSPNTVTLTGKGNKARVIPISANAADIIKAYLTSASICNMAHSVFVNIYDKPLSRSGVSYVLDKYGHMARKARSELYPSKLHPHILRHSKAMHLLENGVNLIYIRDFLGHSSVTTTEIYARCNPELKRKYIEQAGSLITESVEEYSESEKEALIDWLRKNI</sequence>
<proteinExistence type="predicted"/>